<evidence type="ECO:0000259" key="2">
    <source>
        <dbReference type="Pfam" id="PF10135"/>
    </source>
</evidence>
<protein>
    <submittedName>
        <fullName evidence="3">Rod-binding protein</fullName>
    </submittedName>
</protein>
<accession>A0A7X1KCD2</accession>
<gene>
    <name evidence="3" type="ORF">H7F49_10615</name>
</gene>
<comment type="caution">
    <text evidence="3">The sequence shown here is derived from an EMBL/GenBank/DDBJ whole genome shotgun (WGS) entry which is preliminary data.</text>
</comment>
<proteinExistence type="predicted"/>
<dbReference type="AlphaFoldDB" id="A0A7X1KCD2"/>
<name>A0A7X1KCD2_9SPHN</name>
<dbReference type="Proteomes" id="UP000520156">
    <property type="component" value="Unassembled WGS sequence"/>
</dbReference>
<dbReference type="RefSeq" id="WP_185683577.1">
    <property type="nucleotide sequence ID" value="NZ_JACLAU010000015.1"/>
</dbReference>
<organism evidence="3 4">
    <name type="scientific">Novosphingobium aerophilum</name>
    <dbReference type="NCBI Taxonomy" id="2839843"/>
    <lineage>
        <taxon>Bacteria</taxon>
        <taxon>Pseudomonadati</taxon>
        <taxon>Pseudomonadota</taxon>
        <taxon>Alphaproteobacteria</taxon>
        <taxon>Sphingomonadales</taxon>
        <taxon>Sphingomonadaceae</taxon>
        <taxon>Novosphingobium</taxon>
    </lineage>
</organism>
<dbReference type="InterPro" id="IPR019301">
    <property type="entry name" value="Flagellar_prot_FlgJ_N"/>
</dbReference>
<evidence type="ECO:0000313" key="4">
    <source>
        <dbReference type="Proteomes" id="UP000520156"/>
    </source>
</evidence>
<keyword evidence="4" id="KW-1185">Reference proteome</keyword>
<reference evidence="3 4" key="1">
    <citation type="submission" date="2020-08" db="EMBL/GenBank/DDBJ databases">
        <title>The genome sequence of Novosphingobium flavum 4Y4.</title>
        <authorList>
            <person name="Liu Y."/>
        </authorList>
    </citation>
    <scope>NUCLEOTIDE SEQUENCE [LARGE SCALE GENOMIC DNA]</scope>
    <source>
        <strain evidence="3 4">4Y4</strain>
    </source>
</reference>
<evidence type="ECO:0000256" key="1">
    <source>
        <dbReference type="SAM" id="MobiDB-lite"/>
    </source>
</evidence>
<evidence type="ECO:0000313" key="3">
    <source>
        <dbReference type="EMBL" id="MBC2652158.1"/>
    </source>
</evidence>
<feature type="region of interest" description="Disordered" evidence="1">
    <location>
        <begin position="1"/>
        <end position="24"/>
    </location>
</feature>
<feature type="domain" description="Flagellar protein FlgJ N-terminal" evidence="2">
    <location>
        <begin position="42"/>
        <end position="90"/>
    </location>
</feature>
<dbReference type="Pfam" id="PF10135">
    <property type="entry name" value="Rod-binding"/>
    <property type="match status" value="1"/>
</dbReference>
<dbReference type="EMBL" id="JACLAU010000015">
    <property type="protein sequence ID" value="MBC2652158.1"/>
    <property type="molecule type" value="Genomic_DNA"/>
</dbReference>
<feature type="compositionally biased region" description="Polar residues" evidence="1">
    <location>
        <begin position="1"/>
        <end position="12"/>
    </location>
</feature>
<sequence length="109" mass="11309">MTPLSATASPLSLQPRVPSDREKLSQAAQQFEAIFVRQMLASARAAKLGGDDALFGGQGLDTFRQMQDEHFADIAARQGALGFAKSLETQLAAAAGLAPAAPAPGKQEG</sequence>